<dbReference type="AlphaFoldDB" id="A0A7J9SLT8"/>
<evidence type="ECO:0000259" key="3">
    <source>
        <dbReference type="PROSITE" id="PS51898"/>
    </source>
</evidence>
<evidence type="ECO:0000313" key="4">
    <source>
        <dbReference type="EMBL" id="MBB6647910.1"/>
    </source>
</evidence>
<feature type="domain" description="Tyr recombinase" evidence="3">
    <location>
        <begin position="9"/>
        <end position="224"/>
    </location>
</feature>
<dbReference type="Gene3D" id="1.10.443.10">
    <property type="entry name" value="Intergrase catalytic core"/>
    <property type="match status" value="1"/>
</dbReference>
<dbReference type="PROSITE" id="PS51898">
    <property type="entry name" value="TYR_RECOMBINASE"/>
    <property type="match status" value="1"/>
</dbReference>
<dbReference type="GO" id="GO:0003677">
    <property type="term" value="F:DNA binding"/>
    <property type="evidence" value="ECO:0007669"/>
    <property type="project" value="InterPro"/>
</dbReference>
<evidence type="ECO:0000313" key="5">
    <source>
        <dbReference type="Proteomes" id="UP000546257"/>
    </source>
</evidence>
<gene>
    <name evidence="4" type="ORF">H5V44_16745</name>
</gene>
<dbReference type="RefSeq" id="WP_185194282.1">
    <property type="nucleotide sequence ID" value="NZ_JACKXD010000008.1"/>
</dbReference>
<dbReference type="SUPFAM" id="SSF56349">
    <property type="entry name" value="DNA breaking-rejoining enzymes"/>
    <property type="match status" value="1"/>
</dbReference>
<feature type="compositionally biased region" description="Low complexity" evidence="2">
    <location>
        <begin position="215"/>
        <end position="227"/>
    </location>
</feature>
<organism evidence="4 5">
    <name type="scientific">Halobellus ruber</name>
    <dbReference type="NCBI Taxonomy" id="2761102"/>
    <lineage>
        <taxon>Archaea</taxon>
        <taxon>Methanobacteriati</taxon>
        <taxon>Methanobacteriota</taxon>
        <taxon>Stenosarchaea group</taxon>
        <taxon>Halobacteria</taxon>
        <taxon>Halobacteriales</taxon>
        <taxon>Haloferacaceae</taxon>
        <taxon>Halobellus</taxon>
    </lineage>
</organism>
<dbReference type="Proteomes" id="UP000546257">
    <property type="component" value="Unassembled WGS sequence"/>
</dbReference>
<comment type="caution">
    <text evidence="4">The sequence shown here is derived from an EMBL/GenBank/DDBJ whole genome shotgun (WGS) entry which is preliminary data.</text>
</comment>
<dbReference type="GO" id="GO:0015074">
    <property type="term" value="P:DNA integration"/>
    <property type="evidence" value="ECO:0007669"/>
    <property type="project" value="InterPro"/>
</dbReference>
<protein>
    <submittedName>
        <fullName evidence="4">Tyrosine-type recombinase/integrase</fullName>
    </submittedName>
</protein>
<evidence type="ECO:0000256" key="1">
    <source>
        <dbReference type="ARBA" id="ARBA00023172"/>
    </source>
</evidence>
<feature type="region of interest" description="Disordered" evidence="2">
    <location>
        <begin position="215"/>
        <end position="235"/>
    </location>
</feature>
<proteinExistence type="predicted"/>
<reference evidence="4 5" key="1">
    <citation type="submission" date="2020-08" db="EMBL/GenBank/DDBJ databases">
        <authorList>
            <person name="Seo M.-J."/>
        </authorList>
    </citation>
    <scope>NUCLEOTIDE SEQUENCE [LARGE SCALE GENOMIC DNA]</scope>
    <source>
        <strain evidence="4 5">MBLA0160</strain>
    </source>
</reference>
<dbReference type="InterPro" id="IPR002104">
    <property type="entry name" value="Integrase_catalytic"/>
</dbReference>
<dbReference type="GO" id="GO:0006310">
    <property type="term" value="P:DNA recombination"/>
    <property type="evidence" value="ECO:0007669"/>
    <property type="project" value="UniProtKB-KW"/>
</dbReference>
<dbReference type="InterPro" id="IPR013762">
    <property type="entry name" value="Integrase-like_cat_sf"/>
</dbReference>
<keyword evidence="5" id="KW-1185">Reference proteome</keyword>
<evidence type="ECO:0000256" key="2">
    <source>
        <dbReference type="SAM" id="MobiDB-lite"/>
    </source>
</evidence>
<dbReference type="EMBL" id="JACKXD010000008">
    <property type="protein sequence ID" value="MBB6647910.1"/>
    <property type="molecule type" value="Genomic_DNA"/>
</dbReference>
<accession>A0A7J9SLT8</accession>
<sequence>MGEQNPPGREFRPLNREQFEAFDSAAQATNDPLTKLTTRTIPYTGLRNGEFCHLRANWLKEKPKLGVTVLSVPQEEKCTGGIGTSDGEKDQSTRERPCYECRNNRQGRWRPSSQYSVRKIPIEAEPVCELLRDWFSKHEEIPILRDAVARRVKSVADEAGIDRKVTPRDLRETYGMILASKGFSREAIRGRMGLRHGNMLPSTNDISVAYSMKFSDNNSDNNTNSESSADDKDGN</sequence>
<dbReference type="InterPro" id="IPR011010">
    <property type="entry name" value="DNA_brk_join_enz"/>
</dbReference>
<keyword evidence="1" id="KW-0233">DNA recombination</keyword>
<name>A0A7J9SLT8_9EURY</name>